<evidence type="ECO:0000256" key="5">
    <source>
        <dbReference type="ARBA" id="ARBA00023004"/>
    </source>
</evidence>
<gene>
    <name evidence="9" type="ORF">HMPREF1981_00236</name>
</gene>
<evidence type="ECO:0000256" key="1">
    <source>
        <dbReference type="ARBA" id="ARBA00022448"/>
    </source>
</evidence>
<evidence type="ECO:0000256" key="2">
    <source>
        <dbReference type="ARBA" id="ARBA00022485"/>
    </source>
</evidence>
<reference evidence="9 10" key="1">
    <citation type="submission" date="2013-08" db="EMBL/GenBank/DDBJ databases">
        <authorList>
            <person name="Weinstock G."/>
            <person name="Sodergren E."/>
            <person name="Wylie T."/>
            <person name="Fulton L."/>
            <person name="Fulton R."/>
            <person name="Fronick C."/>
            <person name="O'Laughlin M."/>
            <person name="Godfrey J."/>
            <person name="Miner T."/>
            <person name="Herter B."/>
            <person name="Appelbaum E."/>
            <person name="Cordes M."/>
            <person name="Lek S."/>
            <person name="Wollam A."/>
            <person name="Pepin K.H."/>
            <person name="Palsikar V.B."/>
            <person name="Mitreva M."/>
            <person name="Wilson R.K."/>
        </authorList>
    </citation>
    <scope>NUCLEOTIDE SEQUENCE [LARGE SCALE GENOMIC DNA]</scope>
    <source>
        <strain evidence="9 10">F0041</strain>
    </source>
</reference>
<dbReference type="InterPro" id="IPR017896">
    <property type="entry name" value="4Fe4S_Fe-S-bd"/>
</dbReference>
<dbReference type="PANTHER" id="PTHR30176">
    <property type="entry name" value="FERREDOXIN-TYPE PROTEIN NAPH"/>
    <property type="match status" value="1"/>
</dbReference>
<feature type="domain" description="4Fe-4S ferredoxin-type" evidence="8">
    <location>
        <begin position="144"/>
        <end position="172"/>
    </location>
</feature>
<keyword evidence="3" id="KW-0479">Metal-binding</keyword>
<keyword evidence="7" id="KW-0812">Transmembrane</keyword>
<feature type="transmembrane region" description="Helical" evidence="7">
    <location>
        <begin position="67"/>
        <end position="85"/>
    </location>
</feature>
<proteinExistence type="predicted"/>
<accession>U2E8J6</accession>
<dbReference type="PANTHER" id="PTHR30176:SF3">
    <property type="entry name" value="FERREDOXIN-TYPE PROTEIN NAPH"/>
    <property type="match status" value="1"/>
</dbReference>
<evidence type="ECO:0000256" key="4">
    <source>
        <dbReference type="ARBA" id="ARBA00022982"/>
    </source>
</evidence>
<dbReference type="AlphaFoldDB" id="U2E8J6"/>
<dbReference type="GO" id="GO:0005886">
    <property type="term" value="C:plasma membrane"/>
    <property type="evidence" value="ECO:0007669"/>
    <property type="project" value="TreeGrafter"/>
</dbReference>
<evidence type="ECO:0000256" key="6">
    <source>
        <dbReference type="ARBA" id="ARBA00023014"/>
    </source>
</evidence>
<evidence type="ECO:0000313" key="10">
    <source>
        <dbReference type="Proteomes" id="UP000016496"/>
    </source>
</evidence>
<dbReference type="InterPro" id="IPR051684">
    <property type="entry name" value="Electron_Trans/Redox"/>
</dbReference>
<keyword evidence="1" id="KW-0813">Transport</keyword>
<dbReference type="HOGENOM" id="CLU_1425435_0_0_10"/>
<keyword evidence="7" id="KW-0472">Membrane</keyword>
<organism evidence="9 10">
    <name type="scientific">Bacteroides pyogenes F0041</name>
    <dbReference type="NCBI Taxonomy" id="1321819"/>
    <lineage>
        <taxon>Bacteria</taxon>
        <taxon>Pseudomonadati</taxon>
        <taxon>Bacteroidota</taxon>
        <taxon>Bacteroidia</taxon>
        <taxon>Bacteroidales</taxon>
        <taxon>Bacteroidaceae</taxon>
        <taxon>Bacteroides</taxon>
    </lineage>
</organism>
<comment type="caution">
    <text evidence="9">The sequence shown here is derived from an EMBL/GenBank/DDBJ whole genome shotgun (WGS) entry which is preliminary data.</text>
</comment>
<dbReference type="GO" id="GO:0046872">
    <property type="term" value="F:metal ion binding"/>
    <property type="evidence" value="ECO:0007669"/>
    <property type="project" value="UniProtKB-KW"/>
</dbReference>
<dbReference type="Proteomes" id="UP000016496">
    <property type="component" value="Unassembled WGS sequence"/>
</dbReference>
<feature type="domain" description="4Fe-4S ferredoxin-type" evidence="8">
    <location>
        <begin position="111"/>
        <end position="140"/>
    </location>
</feature>
<dbReference type="PATRIC" id="fig|1321819.3.peg.221"/>
<evidence type="ECO:0000313" key="9">
    <source>
        <dbReference type="EMBL" id="ERI88851.1"/>
    </source>
</evidence>
<sequence>MGTTYDCVGMIRPKKTKYRRPLLWLRLLISLSFILSALTFYIINSEQGVTNGFEVKLFFLKANFDDHYKIVWMIDVFSAIILALITTKRWGCRNMCVIGFLCSLTARYSRLLPVVDNQKCIDCGRCENECLTGIPISEYIKNNSGLVANPECIMCGKCTSVCKVDAIKLKFIWNRKHYIDNKQNKNVNEN</sequence>
<keyword evidence="5" id="KW-0408">Iron</keyword>
<protein>
    <submittedName>
        <fullName evidence="9">4Fe-4S binding domain protein</fullName>
    </submittedName>
</protein>
<keyword evidence="2" id="KW-0004">4Fe-4S</keyword>
<dbReference type="Pfam" id="PF13237">
    <property type="entry name" value="Fer4_10"/>
    <property type="match status" value="1"/>
</dbReference>
<name>U2E8J6_9BACE</name>
<evidence type="ECO:0000256" key="3">
    <source>
        <dbReference type="ARBA" id="ARBA00022723"/>
    </source>
</evidence>
<keyword evidence="4" id="KW-0249">Electron transport</keyword>
<keyword evidence="7" id="KW-1133">Transmembrane helix</keyword>
<evidence type="ECO:0000256" key="7">
    <source>
        <dbReference type="SAM" id="Phobius"/>
    </source>
</evidence>
<dbReference type="Gene3D" id="3.30.70.20">
    <property type="match status" value="1"/>
</dbReference>
<feature type="transmembrane region" description="Helical" evidence="7">
    <location>
        <begin position="22"/>
        <end position="43"/>
    </location>
</feature>
<evidence type="ECO:0000259" key="8">
    <source>
        <dbReference type="PROSITE" id="PS51379"/>
    </source>
</evidence>
<dbReference type="SUPFAM" id="SSF54862">
    <property type="entry name" value="4Fe-4S ferredoxins"/>
    <property type="match status" value="1"/>
</dbReference>
<keyword evidence="6" id="KW-0411">Iron-sulfur</keyword>
<dbReference type="EMBL" id="AWSV01000016">
    <property type="protein sequence ID" value="ERI88851.1"/>
    <property type="molecule type" value="Genomic_DNA"/>
</dbReference>
<dbReference type="PROSITE" id="PS51379">
    <property type="entry name" value="4FE4S_FER_2"/>
    <property type="match status" value="2"/>
</dbReference>
<dbReference type="GO" id="GO:0051539">
    <property type="term" value="F:4 iron, 4 sulfur cluster binding"/>
    <property type="evidence" value="ECO:0007669"/>
    <property type="project" value="UniProtKB-KW"/>
</dbReference>